<dbReference type="OrthoDB" id="5903399at2"/>
<name>A0A2N8ZL44_9VIBR</name>
<dbReference type="Proteomes" id="UP000235828">
    <property type="component" value="Chromosome B"/>
</dbReference>
<reference evidence="1 2" key="1">
    <citation type="submission" date="2017-10" db="EMBL/GenBank/DDBJ databases">
        <authorList>
            <person name="Banno H."/>
            <person name="Chua N.-H."/>
        </authorList>
    </citation>
    <scope>NUCLEOTIDE SEQUENCE [LARGE SCALE GENOMIC DNA]</scope>
    <source>
        <strain evidence="1">Vibrio tapetis CECT4600</strain>
    </source>
</reference>
<dbReference type="RefSeq" id="WP_102524816.1">
    <property type="nucleotide sequence ID" value="NZ_LT960612.1"/>
</dbReference>
<protein>
    <submittedName>
        <fullName evidence="1">Uncharacterized protein</fullName>
    </submittedName>
</protein>
<dbReference type="AlphaFoldDB" id="A0A2N8ZL44"/>
<evidence type="ECO:0000313" key="2">
    <source>
        <dbReference type="Proteomes" id="UP000235828"/>
    </source>
</evidence>
<organism evidence="1 2">
    <name type="scientific">Vibrio tapetis subsp. tapetis</name>
    <dbReference type="NCBI Taxonomy" id="1671868"/>
    <lineage>
        <taxon>Bacteria</taxon>
        <taxon>Pseudomonadati</taxon>
        <taxon>Pseudomonadota</taxon>
        <taxon>Gammaproteobacteria</taxon>
        <taxon>Vibrionales</taxon>
        <taxon>Vibrionaceae</taxon>
        <taxon>Vibrio</taxon>
    </lineage>
</organism>
<proteinExistence type="predicted"/>
<keyword evidence="2" id="KW-1185">Reference proteome</keyword>
<dbReference type="EMBL" id="LT960612">
    <property type="protein sequence ID" value="SON52607.1"/>
    <property type="molecule type" value="Genomic_DNA"/>
</dbReference>
<dbReference type="KEGG" id="vta:B0996"/>
<evidence type="ECO:0000313" key="1">
    <source>
        <dbReference type="EMBL" id="SON52607.1"/>
    </source>
</evidence>
<gene>
    <name evidence="1" type="ORF">VTAP4600_B0996</name>
</gene>
<sequence>MAKKNHHLDKVIARLLSDKGFIKNEVEVFLKKEVYKLQPCEILKIKRYATHFGIKAQEKLIEEILDIRRESIISKLSSTIAN</sequence>
<accession>A0A2N8ZL44</accession>